<dbReference type="EMBL" id="OW152835">
    <property type="protein sequence ID" value="CAH2056478.1"/>
    <property type="molecule type" value="Genomic_DNA"/>
</dbReference>
<keyword evidence="3" id="KW-1185">Reference proteome</keyword>
<gene>
    <name evidence="2" type="ORF">IPOD504_LOCUS9688</name>
</gene>
<evidence type="ECO:0000256" key="1">
    <source>
        <dbReference type="SAM" id="MobiDB-lite"/>
    </source>
</evidence>
<accession>A0ABN8IIC6</accession>
<feature type="non-terminal residue" evidence="2">
    <location>
        <position position="122"/>
    </location>
</feature>
<evidence type="ECO:0000313" key="3">
    <source>
        <dbReference type="Proteomes" id="UP000837857"/>
    </source>
</evidence>
<reference evidence="2" key="1">
    <citation type="submission" date="2022-03" db="EMBL/GenBank/DDBJ databases">
        <authorList>
            <person name="Martin H S."/>
        </authorList>
    </citation>
    <scope>NUCLEOTIDE SEQUENCE</scope>
</reference>
<sequence length="122" mass="13726">MALKHTHQRMAPLPNENPPAHGPSYIGRVTPIPTIVTTINFESSRTSNLCLLQTLSLSRRHLRSRFDKLPRSEAGILRNSSRLGVATPSQLTDGGRPEEFYWNFRGGIANPESPVRRRPEEL</sequence>
<organism evidence="2 3">
    <name type="scientific">Iphiclides podalirius</name>
    <name type="common">scarce swallowtail</name>
    <dbReference type="NCBI Taxonomy" id="110791"/>
    <lineage>
        <taxon>Eukaryota</taxon>
        <taxon>Metazoa</taxon>
        <taxon>Ecdysozoa</taxon>
        <taxon>Arthropoda</taxon>
        <taxon>Hexapoda</taxon>
        <taxon>Insecta</taxon>
        <taxon>Pterygota</taxon>
        <taxon>Neoptera</taxon>
        <taxon>Endopterygota</taxon>
        <taxon>Lepidoptera</taxon>
        <taxon>Glossata</taxon>
        <taxon>Ditrysia</taxon>
        <taxon>Papilionoidea</taxon>
        <taxon>Papilionidae</taxon>
        <taxon>Papilioninae</taxon>
        <taxon>Iphiclides</taxon>
    </lineage>
</organism>
<protein>
    <submittedName>
        <fullName evidence="2">Uncharacterized protein</fullName>
    </submittedName>
</protein>
<name>A0ABN8IIC6_9NEOP</name>
<dbReference type="Proteomes" id="UP000837857">
    <property type="component" value="Chromosome 23"/>
</dbReference>
<evidence type="ECO:0000313" key="2">
    <source>
        <dbReference type="EMBL" id="CAH2056478.1"/>
    </source>
</evidence>
<proteinExistence type="predicted"/>
<feature type="region of interest" description="Disordered" evidence="1">
    <location>
        <begin position="1"/>
        <end position="26"/>
    </location>
</feature>